<evidence type="ECO:0000313" key="2">
    <source>
        <dbReference type="Proteomes" id="UP000004358"/>
    </source>
</evidence>
<dbReference type="HOGENOM" id="CLU_2822510_0_0_0"/>
<dbReference type="Proteomes" id="UP000004358">
    <property type="component" value="Unassembled WGS sequence"/>
</dbReference>
<accession>A3ZU05</accession>
<name>A3ZU05_9BACT</name>
<protein>
    <submittedName>
        <fullName evidence="1">Uncharacterized protein</fullName>
    </submittedName>
</protein>
<organism evidence="1 2">
    <name type="scientific">Blastopirellula marina DSM 3645</name>
    <dbReference type="NCBI Taxonomy" id="314230"/>
    <lineage>
        <taxon>Bacteria</taxon>
        <taxon>Pseudomonadati</taxon>
        <taxon>Planctomycetota</taxon>
        <taxon>Planctomycetia</taxon>
        <taxon>Pirellulales</taxon>
        <taxon>Pirellulaceae</taxon>
        <taxon>Blastopirellula</taxon>
    </lineage>
</organism>
<sequence>MAHESDDDIGAAAGDKGDSLPVLLAFGLESFVWKRLIEDSPLSEPNYHQDRNSLTVGEVDLLPGDV</sequence>
<dbReference type="EMBL" id="AANZ01000011">
    <property type="protein sequence ID" value="EAQ80067.1"/>
    <property type="molecule type" value="Genomic_DNA"/>
</dbReference>
<comment type="caution">
    <text evidence="1">The sequence shown here is derived from an EMBL/GenBank/DDBJ whole genome shotgun (WGS) entry which is preliminary data.</text>
</comment>
<dbReference type="AlphaFoldDB" id="A3ZU05"/>
<reference evidence="1 2" key="1">
    <citation type="submission" date="2006-02" db="EMBL/GenBank/DDBJ databases">
        <authorList>
            <person name="Amann R."/>
            <person name="Ferriera S."/>
            <person name="Johnson J."/>
            <person name="Kravitz S."/>
            <person name="Halpern A."/>
            <person name="Remington K."/>
            <person name="Beeson K."/>
            <person name="Tran B."/>
            <person name="Rogers Y.-H."/>
            <person name="Friedman R."/>
            <person name="Venter J.C."/>
        </authorList>
    </citation>
    <scope>NUCLEOTIDE SEQUENCE [LARGE SCALE GENOMIC DNA]</scope>
    <source>
        <strain evidence="1 2">DSM 3645</strain>
    </source>
</reference>
<evidence type="ECO:0000313" key="1">
    <source>
        <dbReference type="EMBL" id="EAQ80067.1"/>
    </source>
</evidence>
<dbReference type="STRING" id="314230.DSM3645_05575"/>
<proteinExistence type="predicted"/>
<gene>
    <name evidence="1" type="ORF">DSM3645_05575</name>
</gene>